<name>A0ABD3EL80_9LAMI</name>
<sequence length="150" mass="16906">MDIGSPRLKPALSFRRKVIERTTSTPSSSDDGEYDTDTLPRYTSLKDIIVNSSPKYSTSNNDPSNISIRNELVKHAASAYVLSATIISPPSTGQDWFPCQLCEDVKNISCVDLQSCWETHVRSPLQALYRPVVDFFYQVVHRIGLGLRRR</sequence>
<keyword evidence="3" id="KW-1185">Reference proteome</keyword>
<feature type="region of interest" description="Disordered" evidence="1">
    <location>
        <begin position="19"/>
        <end position="39"/>
    </location>
</feature>
<gene>
    <name evidence="2" type="ORF">CASFOL_000869</name>
</gene>
<comment type="caution">
    <text evidence="2">The sequence shown here is derived from an EMBL/GenBank/DDBJ whole genome shotgun (WGS) entry which is preliminary data.</text>
</comment>
<evidence type="ECO:0000313" key="2">
    <source>
        <dbReference type="EMBL" id="KAL3655083.1"/>
    </source>
</evidence>
<dbReference type="PANTHER" id="PTHR34569:SF17">
    <property type="entry name" value="UBIQUITIN-PROTEIN LIGASE ARKADIA-A, PUTATIVE-RELATED"/>
    <property type="match status" value="1"/>
</dbReference>
<proteinExistence type="predicted"/>
<reference evidence="3" key="1">
    <citation type="journal article" date="2024" name="IScience">
        <title>Strigolactones Initiate the Formation of Haustorium-like Structures in Castilleja.</title>
        <authorList>
            <person name="Buerger M."/>
            <person name="Peterson D."/>
            <person name="Chory J."/>
        </authorList>
    </citation>
    <scope>NUCLEOTIDE SEQUENCE [LARGE SCALE GENOMIC DNA]</scope>
</reference>
<dbReference type="EMBL" id="JAVIJP010000002">
    <property type="protein sequence ID" value="KAL3655083.1"/>
    <property type="molecule type" value="Genomic_DNA"/>
</dbReference>
<evidence type="ECO:0000256" key="1">
    <source>
        <dbReference type="SAM" id="MobiDB-lite"/>
    </source>
</evidence>
<dbReference type="AlphaFoldDB" id="A0ABD3EL80"/>
<evidence type="ECO:0000313" key="3">
    <source>
        <dbReference type="Proteomes" id="UP001632038"/>
    </source>
</evidence>
<dbReference type="Proteomes" id="UP001632038">
    <property type="component" value="Unassembled WGS sequence"/>
</dbReference>
<dbReference type="PANTHER" id="PTHR34569">
    <property type="entry name" value="EXPRESSED PROTEIN"/>
    <property type="match status" value="1"/>
</dbReference>
<accession>A0ABD3EL80</accession>
<protein>
    <submittedName>
        <fullName evidence="2">Uncharacterized protein</fullName>
    </submittedName>
</protein>
<organism evidence="2 3">
    <name type="scientific">Castilleja foliolosa</name>
    <dbReference type="NCBI Taxonomy" id="1961234"/>
    <lineage>
        <taxon>Eukaryota</taxon>
        <taxon>Viridiplantae</taxon>
        <taxon>Streptophyta</taxon>
        <taxon>Embryophyta</taxon>
        <taxon>Tracheophyta</taxon>
        <taxon>Spermatophyta</taxon>
        <taxon>Magnoliopsida</taxon>
        <taxon>eudicotyledons</taxon>
        <taxon>Gunneridae</taxon>
        <taxon>Pentapetalae</taxon>
        <taxon>asterids</taxon>
        <taxon>lamiids</taxon>
        <taxon>Lamiales</taxon>
        <taxon>Orobanchaceae</taxon>
        <taxon>Pedicularideae</taxon>
        <taxon>Castillejinae</taxon>
        <taxon>Castilleja</taxon>
    </lineage>
</organism>